<dbReference type="PATRIC" id="fig|1420583.3.peg.1451"/>
<dbReference type="Pfam" id="PF13392">
    <property type="entry name" value="HNH_3"/>
    <property type="match status" value="1"/>
</dbReference>
<evidence type="ECO:0000313" key="3">
    <source>
        <dbReference type="Proteomes" id="UP000052232"/>
    </source>
</evidence>
<sequence>MDQSKSCEVCGASYARRARDSQSQWEARQFCSCACANKVKKAKPISAALLRNLAGDRCIVWGGTFNGHGYGVVQHDGKRWMAHRLAYVLAYGEIDDDQIVCHRCDNPGCVNPKHLFAGTQADNAQDMARKGRMNPSSILNLRPGKRGFHGAGPLSRKELAWRAQ</sequence>
<dbReference type="EMBL" id="JACT01000001">
    <property type="protein sequence ID" value="KMS57953.1"/>
    <property type="molecule type" value="Genomic_DNA"/>
</dbReference>
<dbReference type="Proteomes" id="UP000052232">
    <property type="component" value="Unassembled WGS sequence"/>
</dbReference>
<dbReference type="AlphaFoldDB" id="A0A0J7Y3F7"/>
<organism evidence="2 3">
    <name type="scientific">Sphingobium cupriresistens LL01</name>
    <dbReference type="NCBI Taxonomy" id="1420583"/>
    <lineage>
        <taxon>Bacteria</taxon>
        <taxon>Pseudomonadati</taxon>
        <taxon>Pseudomonadota</taxon>
        <taxon>Alphaproteobacteria</taxon>
        <taxon>Sphingomonadales</taxon>
        <taxon>Sphingomonadaceae</taxon>
        <taxon>Sphingobium</taxon>
    </lineage>
</organism>
<comment type="caution">
    <text evidence="2">The sequence shown here is derived from an EMBL/GenBank/DDBJ whole genome shotgun (WGS) entry which is preliminary data.</text>
</comment>
<dbReference type="Gene3D" id="3.90.75.10">
    <property type="entry name" value="Homing Intron 3 (I-ppo) Encoded Endonuclease, Chain A"/>
    <property type="match status" value="1"/>
</dbReference>
<dbReference type="STRING" id="1420583.V473_07205"/>
<dbReference type="RefSeq" id="WP_082678999.1">
    <property type="nucleotide sequence ID" value="NZ_KQ130434.1"/>
</dbReference>
<reference evidence="2 3" key="1">
    <citation type="journal article" date="2015" name="G3 (Bethesda)">
        <title>Insights into Ongoing Evolution of the Hexachlorocyclohexane Catabolic Pathway from Comparative Genomics of Ten Sphingomonadaceae Strains.</title>
        <authorList>
            <person name="Pearce S.L."/>
            <person name="Oakeshott J.G."/>
            <person name="Pandey G."/>
        </authorList>
    </citation>
    <scope>NUCLEOTIDE SEQUENCE [LARGE SCALE GENOMIC DNA]</scope>
    <source>
        <strain evidence="2 3">LL01</strain>
    </source>
</reference>
<protein>
    <recommendedName>
        <fullName evidence="1">HNH nuclease domain-containing protein</fullName>
    </recommendedName>
</protein>
<proteinExistence type="predicted"/>
<keyword evidence="3" id="KW-1185">Reference proteome</keyword>
<dbReference type="GO" id="GO:0004519">
    <property type="term" value="F:endonuclease activity"/>
    <property type="evidence" value="ECO:0007669"/>
    <property type="project" value="InterPro"/>
</dbReference>
<evidence type="ECO:0000259" key="1">
    <source>
        <dbReference type="Pfam" id="PF13392"/>
    </source>
</evidence>
<name>A0A0J7Y3F7_9SPHN</name>
<accession>A0A0J7Y3F7</accession>
<dbReference type="InterPro" id="IPR044930">
    <property type="entry name" value="Homing_endonuclease_His-Me"/>
</dbReference>
<dbReference type="SUPFAM" id="SSF54060">
    <property type="entry name" value="His-Me finger endonucleases"/>
    <property type="match status" value="1"/>
</dbReference>
<feature type="domain" description="HNH nuclease" evidence="1">
    <location>
        <begin position="82"/>
        <end position="125"/>
    </location>
</feature>
<gene>
    <name evidence="2" type="ORF">V473_07205</name>
</gene>
<dbReference type="InterPro" id="IPR044925">
    <property type="entry name" value="His-Me_finger_sf"/>
</dbReference>
<evidence type="ECO:0000313" key="2">
    <source>
        <dbReference type="EMBL" id="KMS57953.1"/>
    </source>
</evidence>
<dbReference type="InterPro" id="IPR003615">
    <property type="entry name" value="HNH_nuc"/>
</dbReference>